<comment type="caution">
    <text evidence="2">The sequence shown here is derived from an EMBL/GenBank/DDBJ whole genome shotgun (WGS) entry which is preliminary data.</text>
</comment>
<name>A0A2S5IVW8_9MICC</name>
<sequence length="119" mass="12054">MSIPDSVLLEGDAALQQWTAQNPPAGPVTGSPSDQASTDANVFLCTGAIAAAIAGVALPASKILKIKKLMNELGGVSEAVKLMWGASFSYEKMAVAGGAFASLAAELVGIAGIQQECFE</sequence>
<evidence type="ECO:0000313" key="2">
    <source>
        <dbReference type="EMBL" id="PPB48686.1"/>
    </source>
</evidence>
<keyword evidence="1" id="KW-0472">Membrane</keyword>
<dbReference type="AlphaFoldDB" id="A0A2S5IVW8"/>
<gene>
    <name evidence="2" type="ORF">C4K88_13265</name>
</gene>
<feature type="transmembrane region" description="Helical" evidence="1">
    <location>
        <begin position="40"/>
        <end position="60"/>
    </location>
</feature>
<evidence type="ECO:0000256" key="1">
    <source>
        <dbReference type="SAM" id="Phobius"/>
    </source>
</evidence>
<proteinExistence type="predicted"/>
<dbReference type="EMBL" id="PRKW01000005">
    <property type="protein sequence ID" value="PPB48686.1"/>
    <property type="molecule type" value="Genomic_DNA"/>
</dbReference>
<organism evidence="2 3">
    <name type="scientific">Arthrobacter pityocampae</name>
    <dbReference type="NCBI Taxonomy" id="547334"/>
    <lineage>
        <taxon>Bacteria</taxon>
        <taxon>Bacillati</taxon>
        <taxon>Actinomycetota</taxon>
        <taxon>Actinomycetes</taxon>
        <taxon>Micrococcales</taxon>
        <taxon>Micrococcaceae</taxon>
        <taxon>Arthrobacter</taxon>
    </lineage>
</organism>
<keyword evidence="1" id="KW-0812">Transmembrane</keyword>
<accession>A0A2S5IVW8</accession>
<dbReference type="Proteomes" id="UP000239297">
    <property type="component" value="Unassembled WGS sequence"/>
</dbReference>
<protein>
    <submittedName>
        <fullName evidence="2">Uncharacterized protein</fullName>
    </submittedName>
</protein>
<evidence type="ECO:0000313" key="3">
    <source>
        <dbReference type="Proteomes" id="UP000239297"/>
    </source>
</evidence>
<keyword evidence="3" id="KW-1185">Reference proteome</keyword>
<reference evidence="2 3" key="1">
    <citation type="journal article" date="2014" name="Int. J. Syst. Evol. Microbiol.">
        <title>Arthrobacter pityocampae sp. nov., isolated from Thaumetopoea pityocampa (Lep., Thaumetopoeidae).</title>
        <authorList>
            <person name="Ince I.A."/>
            <person name="Demirbag Z."/>
            <person name="Kati H."/>
        </authorList>
    </citation>
    <scope>NUCLEOTIDE SEQUENCE [LARGE SCALE GENOMIC DNA]</scope>
    <source>
        <strain evidence="2 3">Tp2</strain>
    </source>
</reference>
<keyword evidence="1" id="KW-1133">Transmembrane helix</keyword>